<dbReference type="PANTHER" id="PTHR22604">
    <property type="entry name" value="OXIDOREDUCTASES"/>
    <property type="match status" value="1"/>
</dbReference>
<comment type="similarity">
    <text evidence="1">Belongs to the Gfo/Idh/MocA family.</text>
</comment>
<dbReference type="Proteomes" id="UP001567537">
    <property type="component" value="Unassembled WGS sequence"/>
</dbReference>
<protein>
    <submittedName>
        <fullName evidence="5">Gfo/Idh/MocA family oxidoreductase</fullName>
    </submittedName>
</protein>
<proteinExistence type="inferred from homology"/>
<feature type="domain" description="GFO/IDH/MocA-like oxidoreductase" evidence="4">
    <location>
        <begin position="134"/>
        <end position="249"/>
    </location>
</feature>
<evidence type="ECO:0000256" key="2">
    <source>
        <dbReference type="ARBA" id="ARBA00023002"/>
    </source>
</evidence>
<evidence type="ECO:0000313" key="5">
    <source>
        <dbReference type="EMBL" id="MEZ3182553.1"/>
    </source>
</evidence>
<feature type="domain" description="Gfo/Idh/MocA-like oxidoreductase N-terminal" evidence="3">
    <location>
        <begin position="6"/>
        <end position="124"/>
    </location>
</feature>
<organism evidence="5 6">
    <name type="scientific">Streptomyces pimonensis</name>
    <dbReference type="NCBI Taxonomy" id="2860288"/>
    <lineage>
        <taxon>Bacteria</taxon>
        <taxon>Bacillati</taxon>
        <taxon>Actinomycetota</taxon>
        <taxon>Actinomycetes</taxon>
        <taxon>Kitasatosporales</taxon>
        <taxon>Streptomycetaceae</taxon>
        <taxon>Streptomyces</taxon>
    </lineage>
</organism>
<dbReference type="Gene3D" id="3.40.50.720">
    <property type="entry name" value="NAD(P)-binding Rossmann-like Domain"/>
    <property type="match status" value="1"/>
</dbReference>
<dbReference type="InterPro" id="IPR000683">
    <property type="entry name" value="Gfo/Idh/MocA-like_OxRdtase_N"/>
</dbReference>
<keyword evidence="2" id="KW-0560">Oxidoreductase</keyword>
<evidence type="ECO:0000259" key="4">
    <source>
        <dbReference type="Pfam" id="PF22725"/>
    </source>
</evidence>
<gene>
    <name evidence="5" type="ORF">KYY02_29005</name>
</gene>
<evidence type="ECO:0000256" key="1">
    <source>
        <dbReference type="ARBA" id="ARBA00010928"/>
    </source>
</evidence>
<dbReference type="PANTHER" id="PTHR22604:SF105">
    <property type="entry name" value="TRANS-1,2-DIHYDROBENZENE-1,2-DIOL DEHYDROGENASE"/>
    <property type="match status" value="1"/>
</dbReference>
<dbReference type="SUPFAM" id="SSF51735">
    <property type="entry name" value="NAD(P)-binding Rossmann-fold domains"/>
    <property type="match status" value="1"/>
</dbReference>
<dbReference type="EMBL" id="JAHWZY010000045">
    <property type="protein sequence ID" value="MEZ3182553.1"/>
    <property type="molecule type" value="Genomic_DNA"/>
</dbReference>
<dbReference type="Gene3D" id="3.30.360.10">
    <property type="entry name" value="Dihydrodipicolinate Reductase, domain 2"/>
    <property type="match status" value="1"/>
</dbReference>
<accession>A0ABV4J6I9</accession>
<dbReference type="SUPFAM" id="SSF55347">
    <property type="entry name" value="Glyceraldehyde-3-phosphate dehydrogenase-like, C-terminal domain"/>
    <property type="match status" value="1"/>
</dbReference>
<dbReference type="Pfam" id="PF22725">
    <property type="entry name" value="GFO_IDH_MocA_C3"/>
    <property type="match status" value="1"/>
</dbReference>
<reference evidence="5 6" key="1">
    <citation type="journal article" date="2021" name="Res Sq">
        <title>Streptomyces Pimoensis sp. nov., Isolated From the Taklimakan Desert in Xinjiang, China.</title>
        <authorList>
            <person name="Zhang P."/>
            <person name="Luo X."/>
            <person name="Luo X."/>
            <person name="Liu Z."/>
            <person name="Xia Z."/>
            <person name="Wan C."/>
            <person name="zhang L."/>
        </authorList>
    </citation>
    <scope>NUCLEOTIDE SEQUENCE [LARGE SCALE GENOMIC DNA]</scope>
    <source>
        <strain evidence="5 6">TRM75549</strain>
    </source>
</reference>
<dbReference type="InterPro" id="IPR036291">
    <property type="entry name" value="NAD(P)-bd_dom_sf"/>
</dbReference>
<evidence type="ECO:0000259" key="3">
    <source>
        <dbReference type="Pfam" id="PF01408"/>
    </source>
</evidence>
<name>A0ABV4J6I9_9ACTN</name>
<evidence type="ECO:0000313" key="6">
    <source>
        <dbReference type="Proteomes" id="UP001567537"/>
    </source>
</evidence>
<comment type="caution">
    <text evidence="5">The sequence shown here is derived from an EMBL/GenBank/DDBJ whole genome shotgun (WGS) entry which is preliminary data.</text>
</comment>
<sequence length="335" mass="36211">MSEAPVRVGVLGCAEIARRRILPALHRLDGAEITAIASRSPAKAEELAAQYDCRPVSGYAALLDRDDIDAVYVPLPASLHAQWTEAALKSGKHVLAEKPLTTRLEATRGLLSLARDLGLVLMENMMFVHHSQHEAVRRMVADGAIGELQDFQASFAIPALPPDDIRYNGALGGGALRELGIYPIRAALHLLGDRLDVVGAVLRTGAGREVETSGAALLRAEGGVTAQLTFGLDHAYRCHYQLWGSEARITLDRAFTPPADYRPTVLVEHRSGGSHEVLLAADDQVAKALSAFVTAVRSRTPPSDDCLRHAELLDEVYRAARADQSPDEQNRTLCP</sequence>
<dbReference type="InterPro" id="IPR050984">
    <property type="entry name" value="Gfo/Idh/MocA_domain"/>
</dbReference>
<dbReference type="InterPro" id="IPR055170">
    <property type="entry name" value="GFO_IDH_MocA-like_dom"/>
</dbReference>
<dbReference type="RefSeq" id="WP_371243331.1">
    <property type="nucleotide sequence ID" value="NZ_JAHWZY010000045.1"/>
</dbReference>
<keyword evidence="6" id="KW-1185">Reference proteome</keyword>
<dbReference type="Pfam" id="PF01408">
    <property type="entry name" value="GFO_IDH_MocA"/>
    <property type="match status" value="1"/>
</dbReference>